<organism evidence="2 3">
    <name type="scientific">Croceicoccus pelagius</name>
    <dbReference type="NCBI Taxonomy" id="1703341"/>
    <lineage>
        <taxon>Bacteria</taxon>
        <taxon>Pseudomonadati</taxon>
        <taxon>Pseudomonadota</taxon>
        <taxon>Alphaproteobacteria</taxon>
        <taxon>Sphingomonadales</taxon>
        <taxon>Erythrobacteraceae</taxon>
        <taxon>Croceicoccus</taxon>
    </lineage>
</organism>
<dbReference type="EMBL" id="BMIO01000003">
    <property type="protein sequence ID" value="GGD38362.1"/>
    <property type="molecule type" value="Genomic_DNA"/>
</dbReference>
<protein>
    <submittedName>
        <fullName evidence="2">Uncharacterized protein</fullName>
    </submittedName>
</protein>
<dbReference type="Proteomes" id="UP000598997">
    <property type="component" value="Unassembled WGS sequence"/>
</dbReference>
<dbReference type="PROSITE" id="PS51257">
    <property type="entry name" value="PROKAR_LIPOPROTEIN"/>
    <property type="match status" value="1"/>
</dbReference>
<gene>
    <name evidence="2" type="ORF">GCM10010989_10600</name>
</gene>
<dbReference type="AlphaFoldDB" id="A0A917DHL7"/>
<keyword evidence="3" id="KW-1185">Reference proteome</keyword>
<dbReference type="OrthoDB" id="9883709at2"/>
<reference evidence="2 3" key="1">
    <citation type="journal article" date="2014" name="Int. J. Syst. Evol. Microbiol.">
        <title>Complete genome sequence of Corynebacterium casei LMG S-19264T (=DSM 44701T), isolated from a smear-ripened cheese.</title>
        <authorList>
            <consortium name="US DOE Joint Genome Institute (JGI-PGF)"/>
            <person name="Walter F."/>
            <person name="Albersmeier A."/>
            <person name="Kalinowski J."/>
            <person name="Ruckert C."/>
        </authorList>
    </citation>
    <scope>NUCLEOTIDE SEQUENCE [LARGE SCALE GENOMIC DNA]</scope>
    <source>
        <strain evidence="2 3">CGMCC 1.15358</strain>
    </source>
</reference>
<evidence type="ECO:0000313" key="2">
    <source>
        <dbReference type="EMBL" id="GGD38362.1"/>
    </source>
</evidence>
<name>A0A917DHL7_9SPHN</name>
<accession>A0A917DHL7</accession>
<feature type="chain" id="PRO_5038079500" evidence="1">
    <location>
        <begin position="22"/>
        <end position="80"/>
    </location>
</feature>
<proteinExistence type="predicted"/>
<evidence type="ECO:0000256" key="1">
    <source>
        <dbReference type="SAM" id="SignalP"/>
    </source>
</evidence>
<keyword evidence="1" id="KW-0732">Signal</keyword>
<evidence type="ECO:0000313" key="3">
    <source>
        <dbReference type="Proteomes" id="UP000598997"/>
    </source>
</evidence>
<comment type="caution">
    <text evidence="2">The sequence shown here is derived from an EMBL/GenBank/DDBJ whole genome shotgun (WGS) entry which is preliminary data.</text>
</comment>
<dbReference type="RefSeq" id="WP_066763063.1">
    <property type="nucleotide sequence ID" value="NZ_BMIO01000003.1"/>
</dbReference>
<sequence>MVRALLAIAAALALAACSSEAKRQEDEYTVMRRSNATSVELCEKATAIAKLYAEEGNDRQFERWDQVAYVHCLDVELGIM</sequence>
<feature type="signal peptide" evidence="1">
    <location>
        <begin position="1"/>
        <end position="21"/>
    </location>
</feature>